<dbReference type="NCBIfam" id="NF005089">
    <property type="entry name" value="PRK06522.1-4"/>
    <property type="match status" value="1"/>
</dbReference>
<keyword evidence="4" id="KW-0566">Pantothenate biosynthesis</keyword>
<evidence type="ECO:0000256" key="7">
    <source>
        <dbReference type="ARBA" id="ARBA00048793"/>
    </source>
</evidence>
<evidence type="ECO:0000313" key="10">
    <source>
        <dbReference type="EMBL" id="AWY01607.1"/>
    </source>
</evidence>
<dbReference type="InterPro" id="IPR013328">
    <property type="entry name" value="6PGD_dom2"/>
</dbReference>
<dbReference type="AlphaFoldDB" id="A0A2Z4PVZ2"/>
<dbReference type="GO" id="GO:0015940">
    <property type="term" value="P:pantothenate biosynthetic process"/>
    <property type="evidence" value="ECO:0007669"/>
    <property type="project" value="UniProtKB-UniPathway"/>
</dbReference>
<evidence type="ECO:0000259" key="8">
    <source>
        <dbReference type="Pfam" id="PF02558"/>
    </source>
</evidence>
<reference evidence="10 11" key="1">
    <citation type="submission" date="2016-06" db="EMBL/GenBank/DDBJ databases">
        <title>The sequenced genome of the ice-adhering bacterium Marinomonas primoryensis, from Antarctica.</title>
        <authorList>
            <person name="Graham L."/>
            <person name="Vance T.D.R."/>
            <person name="Davies P.L."/>
        </authorList>
    </citation>
    <scope>NUCLEOTIDE SEQUENCE [LARGE SCALE GENOMIC DNA]</scope>
    <source>
        <strain evidence="10 11">AceL</strain>
    </source>
</reference>
<evidence type="ECO:0000256" key="4">
    <source>
        <dbReference type="ARBA" id="ARBA00022655"/>
    </source>
</evidence>
<evidence type="ECO:0000256" key="5">
    <source>
        <dbReference type="ARBA" id="ARBA00023002"/>
    </source>
</evidence>
<evidence type="ECO:0000256" key="6">
    <source>
        <dbReference type="ARBA" id="ARBA00032024"/>
    </source>
</evidence>
<evidence type="ECO:0000259" key="9">
    <source>
        <dbReference type="Pfam" id="PF08546"/>
    </source>
</evidence>
<dbReference type="PANTHER" id="PTHR21708">
    <property type="entry name" value="PROBABLE 2-DEHYDROPANTOATE 2-REDUCTASE"/>
    <property type="match status" value="1"/>
</dbReference>
<dbReference type="GO" id="GO:0005737">
    <property type="term" value="C:cytoplasm"/>
    <property type="evidence" value="ECO:0007669"/>
    <property type="project" value="TreeGrafter"/>
</dbReference>
<sequence length="336" mass="36630">MEESIMNICIAGAGAIGCTLAARLAHSGQTVNVLARGKTLDVIQQKGIHLTDIDGDYNVNVNASDSAKDLGPQDIIFICTKAPALPVMLELIKPMLHEKTIVIPVVNGIPWWYFQGVEGRFSGDHIQAIDPQGAVSKLLPHHHLIGCVVFITASRNAPGDVTSTNPHLIVLGEINHEMSERLEHVRTIIELAGIETRTTDNIRDQIWTKVAANLTSNPLSVVTQGTLEQLYADDRLKPLVRRMLDEVLLVAASYGARIRFDPHTFMELGAGMGAVKTSMLQDYEADQPLELGAIGYSVLELAHKVDVPMVATQNLLDLTAFIAEQRQSHKSSTPNT</sequence>
<comment type="pathway">
    <text evidence="1">Cofactor biosynthesis; (R)-pantothenate biosynthesis; (R)-pantoate from 3-methyl-2-oxobutanoate: step 2/2.</text>
</comment>
<feature type="domain" description="Ketopantoate reductase N-terminal" evidence="8">
    <location>
        <begin position="8"/>
        <end position="175"/>
    </location>
</feature>
<accession>A0A2Z4PVZ2</accession>
<organism evidence="10 11">
    <name type="scientific">Marinomonas primoryensis</name>
    <dbReference type="NCBI Taxonomy" id="178399"/>
    <lineage>
        <taxon>Bacteria</taxon>
        <taxon>Pseudomonadati</taxon>
        <taxon>Pseudomonadota</taxon>
        <taxon>Gammaproteobacteria</taxon>
        <taxon>Oceanospirillales</taxon>
        <taxon>Oceanospirillaceae</taxon>
        <taxon>Marinomonas</taxon>
    </lineage>
</organism>
<dbReference type="Pfam" id="PF08546">
    <property type="entry name" value="ApbA_C"/>
    <property type="match status" value="1"/>
</dbReference>
<comment type="catalytic activity">
    <reaction evidence="7">
        <text>(R)-pantoate + NADP(+) = 2-dehydropantoate + NADPH + H(+)</text>
        <dbReference type="Rhea" id="RHEA:16233"/>
        <dbReference type="ChEBI" id="CHEBI:11561"/>
        <dbReference type="ChEBI" id="CHEBI:15378"/>
        <dbReference type="ChEBI" id="CHEBI:15980"/>
        <dbReference type="ChEBI" id="CHEBI:57783"/>
        <dbReference type="ChEBI" id="CHEBI:58349"/>
        <dbReference type="EC" id="1.1.1.169"/>
    </reaction>
</comment>
<dbReference type="SUPFAM" id="SSF48179">
    <property type="entry name" value="6-phosphogluconate dehydrogenase C-terminal domain-like"/>
    <property type="match status" value="1"/>
</dbReference>
<dbReference type="InterPro" id="IPR013332">
    <property type="entry name" value="KPR_N"/>
</dbReference>
<dbReference type="InterPro" id="IPR008927">
    <property type="entry name" value="6-PGluconate_DH-like_C_sf"/>
</dbReference>
<feature type="domain" description="Ketopantoate reductase C-terminal" evidence="9">
    <location>
        <begin position="201"/>
        <end position="320"/>
    </location>
</feature>
<dbReference type="InterPro" id="IPR036291">
    <property type="entry name" value="NAD(P)-bd_dom_sf"/>
</dbReference>
<dbReference type="PANTHER" id="PTHR21708:SF45">
    <property type="entry name" value="2-DEHYDROPANTOATE 2-REDUCTASE"/>
    <property type="match status" value="1"/>
</dbReference>
<keyword evidence="5" id="KW-0560">Oxidoreductase</keyword>
<dbReference type="Proteomes" id="UP000249898">
    <property type="component" value="Chromosome"/>
</dbReference>
<gene>
    <name evidence="10" type="ORF">A8139_17775</name>
</gene>
<evidence type="ECO:0000256" key="2">
    <source>
        <dbReference type="ARBA" id="ARBA00013014"/>
    </source>
</evidence>
<dbReference type="InterPro" id="IPR013752">
    <property type="entry name" value="KPA_reductase"/>
</dbReference>
<dbReference type="Gene3D" id="3.40.50.720">
    <property type="entry name" value="NAD(P)-binding Rossmann-like Domain"/>
    <property type="match status" value="1"/>
</dbReference>
<dbReference type="EMBL" id="CP016181">
    <property type="protein sequence ID" value="AWY01607.1"/>
    <property type="molecule type" value="Genomic_DNA"/>
</dbReference>
<name>A0A2Z4PVZ2_9GAMM</name>
<proteinExistence type="predicted"/>
<protein>
    <recommendedName>
        <fullName evidence="3">2-dehydropantoate 2-reductase</fullName>
        <ecNumber evidence="2">1.1.1.169</ecNumber>
    </recommendedName>
    <alternativeName>
        <fullName evidence="6">Ketopantoate reductase</fullName>
    </alternativeName>
</protein>
<evidence type="ECO:0000313" key="11">
    <source>
        <dbReference type="Proteomes" id="UP000249898"/>
    </source>
</evidence>
<dbReference type="EC" id="1.1.1.169" evidence="2"/>
<dbReference type="SUPFAM" id="SSF51735">
    <property type="entry name" value="NAD(P)-binding Rossmann-fold domains"/>
    <property type="match status" value="1"/>
</dbReference>
<evidence type="ECO:0000256" key="3">
    <source>
        <dbReference type="ARBA" id="ARBA00019465"/>
    </source>
</evidence>
<dbReference type="UniPathway" id="UPA00028">
    <property type="reaction ID" value="UER00004"/>
</dbReference>
<dbReference type="Pfam" id="PF02558">
    <property type="entry name" value="ApbA"/>
    <property type="match status" value="1"/>
</dbReference>
<dbReference type="GO" id="GO:0008677">
    <property type="term" value="F:2-dehydropantoate 2-reductase activity"/>
    <property type="evidence" value="ECO:0007669"/>
    <property type="project" value="UniProtKB-EC"/>
</dbReference>
<dbReference type="Gene3D" id="1.10.1040.10">
    <property type="entry name" value="N-(1-d-carboxylethyl)-l-norvaline Dehydrogenase, domain 2"/>
    <property type="match status" value="1"/>
</dbReference>
<dbReference type="InterPro" id="IPR051402">
    <property type="entry name" value="KPR-Related"/>
</dbReference>
<evidence type="ECO:0000256" key="1">
    <source>
        <dbReference type="ARBA" id="ARBA00004994"/>
    </source>
</evidence>